<organism evidence="1 2">
    <name type="scientific">Aliikangiella coralliicola</name>
    <dbReference type="NCBI Taxonomy" id="2592383"/>
    <lineage>
        <taxon>Bacteria</taxon>
        <taxon>Pseudomonadati</taxon>
        <taxon>Pseudomonadota</taxon>
        <taxon>Gammaproteobacteria</taxon>
        <taxon>Oceanospirillales</taxon>
        <taxon>Pleioneaceae</taxon>
        <taxon>Aliikangiella</taxon>
    </lineage>
</organism>
<dbReference type="EMBL" id="VIKS01000018">
    <property type="protein sequence ID" value="TQV80249.1"/>
    <property type="molecule type" value="Genomic_DNA"/>
</dbReference>
<sequence>MDYDSLNKKLLDAAEKLALIQPRNAEEQAIYGFLVGASYGLRETINFGYIDGTGDKLPSDYSEQLQKLASALAASGDLDNDKWLAGFYFNTALQRLSPACERLGKYIGKRQDLIPNTRKEVNKLKHEVSGVLSGRKVTIDEALNSLTLLVVAAEVILKSEQS</sequence>
<name>A0A545TSQ7_9GAMM</name>
<evidence type="ECO:0000313" key="2">
    <source>
        <dbReference type="Proteomes" id="UP000315439"/>
    </source>
</evidence>
<proteinExistence type="predicted"/>
<dbReference type="RefSeq" id="WP_142935357.1">
    <property type="nucleotide sequence ID" value="NZ_ML660174.1"/>
</dbReference>
<protein>
    <submittedName>
        <fullName evidence="1">Uncharacterized protein</fullName>
    </submittedName>
</protein>
<comment type="caution">
    <text evidence="1">The sequence shown here is derived from an EMBL/GenBank/DDBJ whole genome shotgun (WGS) entry which is preliminary data.</text>
</comment>
<keyword evidence="2" id="KW-1185">Reference proteome</keyword>
<accession>A0A545TSQ7</accession>
<evidence type="ECO:0000313" key="1">
    <source>
        <dbReference type="EMBL" id="TQV80249.1"/>
    </source>
</evidence>
<gene>
    <name evidence="1" type="ORF">FLL46_26385</name>
</gene>
<dbReference type="AlphaFoldDB" id="A0A545TSQ7"/>
<reference evidence="1 2" key="1">
    <citation type="submission" date="2019-07" db="EMBL/GenBank/DDBJ databases">
        <title>Draft genome for Aliikangiella sp. M105.</title>
        <authorList>
            <person name="Wang G."/>
        </authorList>
    </citation>
    <scope>NUCLEOTIDE SEQUENCE [LARGE SCALE GENOMIC DNA]</scope>
    <source>
        <strain evidence="1 2">M105</strain>
    </source>
</reference>
<dbReference type="Proteomes" id="UP000315439">
    <property type="component" value="Unassembled WGS sequence"/>
</dbReference>